<name>A0A667XB98_9TELE</name>
<keyword evidence="7" id="KW-0325">Glycoprotein</keyword>
<reference evidence="10" key="1">
    <citation type="submission" date="2019-06" db="EMBL/GenBank/DDBJ databases">
        <authorList>
            <consortium name="Wellcome Sanger Institute Data Sharing"/>
        </authorList>
    </citation>
    <scope>NUCLEOTIDE SEQUENCE [LARGE SCALE GENOMIC DNA]</scope>
</reference>
<dbReference type="GO" id="GO:0016020">
    <property type="term" value="C:membrane"/>
    <property type="evidence" value="ECO:0007669"/>
    <property type="project" value="UniProtKB-SubCell"/>
</dbReference>
<dbReference type="Gene3D" id="3.40.50.11530">
    <property type="match status" value="1"/>
</dbReference>
<feature type="chain" id="PRO_5025427630" description="SEFIR domain-containing protein" evidence="8">
    <location>
        <begin position="21"/>
        <end position="366"/>
    </location>
</feature>
<dbReference type="Proteomes" id="UP000472263">
    <property type="component" value="Chromosome 7"/>
</dbReference>
<dbReference type="Ensembl" id="ENSMMDT00005011678.1">
    <property type="protein sequence ID" value="ENSMMDP00005011333.1"/>
    <property type="gene ID" value="ENSMMDG00005006111.1"/>
</dbReference>
<evidence type="ECO:0000256" key="1">
    <source>
        <dbReference type="ARBA" id="ARBA00004479"/>
    </source>
</evidence>
<keyword evidence="2" id="KW-0812">Transmembrane</keyword>
<dbReference type="GO" id="GO:0030368">
    <property type="term" value="F:interleukin-17 receptor activity"/>
    <property type="evidence" value="ECO:0007669"/>
    <property type="project" value="InterPro"/>
</dbReference>
<keyword evidence="4" id="KW-1133">Transmembrane helix</keyword>
<dbReference type="InterPro" id="IPR039465">
    <property type="entry name" value="IL-17_rcpt-like"/>
</dbReference>
<accession>A0A667XB98</accession>
<sequence length="366" mass="39912">MQWGLFNLTTKIKYLSPVLAISLCDVASDSPPTGQNATPAVLKDLKVELVTVGGSNMMNISWAVDVDGRRDTFSHVWFHYLVPAFSGINFIQAANLPLPPSGSGLSYKYVSLTVPEPYCEFIFLFQLFTSISLTYPADKSWGTSLATLLGFSELPTSLGVPVSVLLVYPAETPAFQRAVVALAEFLQWHGGCSVAVDMWQQGKIAELGPLRWLAEQAKAAERVIIVSPQSSHCPPSLSIPGHSIPAAAHDLYPLVLNMVASHVRSPSELAKFWAVQLGEQGSGSLAVELRACKRFCLMKDLNKLCRSLHTKRQDSKRTPGLKLRPALTYSVKSTLTLRDAVWQLSRQQASGVTATETDPLKTVICV</sequence>
<evidence type="ECO:0000313" key="11">
    <source>
        <dbReference type="Proteomes" id="UP000472263"/>
    </source>
</evidence>
<comment type="subcellular location">
    <subcellularLocation>
        <location evidence="1">Membrane</location>
        <topology evidence="1">Single-pass type I membrane protein</topology>
    </subcellularLocation>
</comment>
<dbReference type="PROSITE" id="PS51534">
    <property type="entry name" value="SEFIR"/>
    <property type="match status" value="1"/>
</dbReference>
<dbReference type="InterPro" id="IPR013568">
    <property type="entry name" value="SEFIR_dom"/>
</dbReference>
<dbReference type="GeneTree" id="ENSGT00930000151761"/>
<feature type="signal peptide" evidence="8">
    <location>
        <begin position="1"/>
        <end position="20"/>
    </location>
</feature>
<proteinExistence type="predicted"/>
<evidence type="ECO:0000256" key="5">
    <source>
        <dbReference type="ARBA" id="ARBA00023136"/>
    </source>
</evidence>
<evidence type="ECO:0000256" key="4">
    <source>
        <dbReference type="ARBA" id="ARBA00022989"/>
    </source>
</evidence>
<evidence type="ECO:0000256" key="6">
    <source>
        <dbReference type="ARBA" id="ARBA00023170"/>
    </source>
</evidence>
<dbReference type="PANTHER" id="PTHR15583:SF11">
    <property type="entry name" value="INTERLEUKIN-17 RECEPTOR B"/>
    <property type="match status" value="1"/>
</dbReference>
<dbReference type="AlphaFoldDB" id="A0A667XB98"/>
<evidence type="ECO:0000256" key="2">
    <source>
        <dbReference type="ARBA" id="ARBA00022692"/>
    </source>
</evidence>
<dbReference type="Pfam" id="PF08357">
    <property type="entry name" value="SEFIR"/>
    <property type="match status" value="1"/>
</dbReference>
<keyword evidence="3 8" id="KW-0732">Signal</keyword>
<organism evidence="10 11">
    <name type="scientific">Myripristis murdjan</name>
    <name type="common">pinecone soldierfish</name>
    <dbReference type="NCBI Taxonomy" id="586833"/>
    <lineage>
        <taxon>Eukaryota</taxon>
        <taxon>Metazoa</taxon>
        <taxon>Chordata</taxon>
        <taxon>Craniata</taxon>
        <taxon>Vertebrata</taxon>
        <taxon>Euteleostomi</taxon>
        <taxon>Actinopterygii</taxon>
        <taxon>Neopterygii</taxon>
        <taxon>Teleostei</taxon>
        <taxon>Neoteleostei</taxon>
        <taxon>Acanthomorphata</taxon>
        <taxon>Holocentriformes</taxon>
        <taxon>Holocentridae</taxon>
        <taxon>Myripristis</taxon>
    </lineage>
</organism>
<keyword evidence="11" id="KW-1185">Reference proteome</keyword>
<feature type="domain" description="SEFIR" evidence="9">
    <location>
        <begin position="161"/>
        <end position="226"/>
    </location>
</feature>
<protein>
    <recommendedName>
        <fullName evidence="9">SEFIR domain-containing protein</fullName>
    </recommendedName>
</protein>
<reference evidence="10" key="2">
    <citation type="submission" date="2025-08" db="UniProtKB">
        <authorList>
            <consortium name="Ensembl"/>
        </authorList>
    </citation>
    <scope>IDENTIFICATION</scope>
</reference>
<keyword evidence="6" id="KW-0675">Receptor</keyword>
<evidence type="ECO:0000313" key="10">
    <source>
        <dbReference type="Ensembl" id="ENSMMDP00005011333.1"/>
    </source>
</evidence>
<dbReference type="InParanoid" id="A0A667XB98"/>
<evidence type="ECO:0000256" key="8">
    <source>
        <dbReference type="SAM" id="SignalP"/>
    </source>
</evidence>
<evidence type="ECO:0000259" key="9">
    <source>
        <dbReference type="PROSITE" id="PS51534"/>
    </source>
</evidence>
<evidence type="ECO:0000256" key="7">
    <source>
        <dbReference type="ARBA" id="ARBA00023180"/>
    </source>
</evidence>
<evidence type="ECO:0000256" key="3">
    <source>
        <dbReference type="ARBA" id="ARBA00022729"/>
    </source>
</evidence>
<keyword evidence="5" id="KW-0472">Membrane</keyword>
<reference evidence="10" key="3">
    <citation type="submission" date="2025-09" db="UniProtKB">
        <authorList>
            <consortium name="Ensembl"/>
        </authorList>
    </citation>
    <scope>IDENTIFICATION</scope>
</reference>
<dbReference type="PANTHER" id="PTHR15583">
    <property type="entry name" value="INTERLEUKIN-17 RECEPTOR"/>
    <property type="match status" value="1"/>
</dbReference>